<dbReference type="EMBL" id="BOOW01000036">
    <property type="protein sequence ID" value="GII95535.1"/>
    <property type="molecule type" value="Genomic_DNA"/>
</dbReference>
<dbReference type="Proteomes" id="UP000606172">
    <property type="component" value="Unassembled WGS sequence"/>
</dbReference>
<keyword evidence="3" id="KW-1185">Reference proteome</keyword>
<gene>
    <name evidence="2" type="ORF">Ssi02_57660</name>
</gene>
<dbReference type="GO" id="GO:0097367">
    <property type="term" value="F:carbohydrate derivative binding"/>
    <property type="evidence" value="ECO:0007669"/>
    <property type="project" value="InterPro"/>
</dbReference>
<proteinExistence type="predicted"/>
<dbReference type="SUPFAM" id="SSF53697">
    <property type="entry name" value="SIS domain"/>
    <property type="match status" value="1"/>
</dbReference>
<dbReference type="InterPro" id="IPR001347">
    <property type="entry name" value="SIS_dom"/>
</dbReference>
<accession>A0A919V7W1</accession>
<dbReference type="GO" id="GO:1901135">
    <property type="term" value="P:carbohydrate derivative metabolic process"/>
    <property type="evidence" value="ECO:0007669"/>
    <property type="project" value="InterPro"/>
</dbReference>
<feature type="domain" description="SIS" evidence="1">
    <location>
        <begin position="2"/>
        <end position="100"/>
    </location>
</feature>
<dbReference type="InterPro" id="IPR046348">
    <property type="entry name" value="SIS_dom_sf"/>
</dbReference>
<name>A0A919V7W1_9ACTN</name>
<protein>
    <recommendedName>
        <fullName evidence="1">SIS domain-containing protein</fullName>
    </recommendedName>
</protein>
<evidence type="ECO:0000313" key="2">
    <source>
        <dbReference type="EMBL" id="GII95535.1"/>
    </source>
</evidence>
<comment type="caution">
    <text evidence="2">The sequence shown here is derived from an EMBL/GenBank/DDBJ whole genome shotgun (WGS) entry which is preliminary data.</text>
</comment>
<dbReference type="AlphaFoldDB" id="A0A919V7W1"/>
<organism evidence="2 3">
    <name type="scientific">Sinosporangium siamense</name>
    <dbReference type="NCBI Taxonomy" id="1367973"/>
    <lineage>
        <taxon>Bacteria</taxon>
        <taxon>Bacillati</taxon>
        <taxon>Actinomycetota</taxon>
        <taxon>Actinomycetes</taxon>
        <taxon>Streptosporangiales</taxon>
        <taxon>Streptosporangiaceae</taxon>
        <taxon>Sinosporangium</taxon>
    </lineage>
</organism>
<dbReference type="Gene3D" id="3.40.50.10490">
    <property type="entry name" value="Glucose-6-phosphate isomerase like protein, domain 1"/>
    <property type="match status" value="1"/>
</dbReference>
<evidence type="ECO:0000259" key="1">
    <source>
        <dbReference type="Pfam" id="PF13580"/>
    </source>
</evidence>
<reference evidence="2" key="1">
    <citation type="submission" date="2021-01" db="EMBL/GenBank/DDBJ databases">
        <title>Whole genome shotgun sequence of Sinosporangium siamense NBRC 109515.</title>
        <authorList>
            <person name="Komaki H."/>
            <person name="Tamura T."/>
        </authorList>
    </citation>
    <scope>NUCLEOTIDE SEQUENCE</scope>
    <source>
        <strain evidence="2">NBRC 109515</strain>
    </source>
</reference>
<dbReference type="Pfam" id="PF13580">
    <property type="entry name" value="SIS_2"/>
    <property type="match status" value="1"/>
</dbReference>
<evidence type="ECO:0000313" key="3">
    <source>
        <dbReference type="Proteomes" id="UP000606172"/>
    </source>
</evidence>
<sequence length="206" mass="21379">MHVAGPGGHSHLAVLDVFYRPGMLAAVSPIVDQDTLLTQGAARSTTNERTPGRAARLLDEHGVGDGDIVLIVNAFGVNATVIEMGLGARQRGALVVGYSSLQCEAAIPDGHPSRFLGDTALSNVSDIHVDTRVPPGDVSSIGDAGLTVPLATAANSFALAWTLLDATSLLTSDISSAESWASSNAPGGDRVNRDLLDRYEARVRAL</sequence>